<name>A0A6A5S436_9PLEO</name>
<reference evidence="2" key="1">
    <citation type="journal article" date="2020" name="Stud. Mycol.">
        <title>101 Dothideomycetes genomes: a test case for predicting lifestyles and emergence of pathogens.</title>
        <authorList>
            <person name="Haridas S."/>
            <person name="Albert R."/>
            <person name="Binder M."/>
            <person name="Bloem J."/>
            <person name="Labutti K."/>
            <person name="Salamov A."/>
            <person name="Andreopoulos B."/>
            <person name="Baker S."/>
            <person name="Barry K."/>
            <person name="Bills G."/>
            <person name="Bluhm B."/>
            <person name="Cannon C."/>
            <person name="Castanera R."/>
            <person name="Culley D."/>
            <person name="Daum C."/>
            <person name="Ezra D."/>
            <person name="Gonzalez J."/>
            <person name="Henrissat B."/>
            <person name="Kuo A."/>
            <person name="Liang C."/>
            <person name="Lipzen A."/>
            <person name="Lutzoni F."/>
            <person name="Magnuson J."/>
            <person name="Mondo S."/>
            <person name="Nolan M."/>
            <person name="Ohm R."/>
            <person name="Pangilinan J."/>
            <person name="Park H.-J."/>
            <person name="Ramirez L."/>
            <person name="Alfaro M."/>
            <person name="Sun H."/>
            <person name="Tritt A."/>
            <person name="Yoshinaga Y."/>
            <person name="Zwiers L.-H."/>
            <person name="Turgeon B."/>
            <person name="Goodwin S."/>
            <person name="Spatafora J."/>
            <person name="Crous P."/>
            <person name="Grigoriev I."/>
        </authorList>
    </citation>
    <scope>NUCLEOTIDE SEQUENCE</scope>
    <source>
        <strain evidence="2">CBS 183.55</strain>
    </source>
</reference>
<sequence>MAVQPVDSAGAKRAMYLLMGIPDRFNEFCHMDQITFVQLADWILNNVESQLAANVSIEESLFVFLDIVAQGNSFSSAAYGWDHDVQLIQGIFLNVLNALTVLRESREISSECPTLNATKSRWRIAKMWRPGRSRTDGLVKVGNDGMSGDGLEVDQEALKQALLAVNNFMHEREEYEDLE</sequence>
<dbReference type="GeneID" id="54352491"/>
<feature type="domain" description="DUF8040" evidence="1">
    <location>
        <begin position="10"/>
        <end position="100"/>
    </location>
</feature>
<gene>
    <name evidence="2" type="ORF">M421DRAFT_50401</name>
</gene>
<dbReference type="OrthoDB" id="3853825at2759"/>
<evidence type="ECO:0000259" key="1">
    <source>
        <dbReference type="Pfam" id="PF26138"/>
    </source>
</evidence>
<dbReference type="EMBL" id="ML978956">
    <property type="protein sequence ID" value="KAF1934204.1"/>
    <property type="molecule type" value="Genomic_DNA"/>
</dbReference>
<dbReference type="AlphaFoldDB" id="A0A6A5S436"/>
<proteinExistence type="predicted"/>
<evidence type="ECO:0000313" key="2">
    <source>
        <dbReference type="EMBL" id="KAF1934204.1"/>
    </source>
</evidence>
<protein>
    <recommendedName>
        <fullName evidence="1">DUF8040 domain-containing protein</fullName>
    </recommendedName>
</protein>
<dbReference type="RefSeq" id="XP_033454452.1">
    <property type="nucleotide sequence ID" value="XM_033594823.1"/>
</dbReference>
<keyword evidence="3" id="KW-1185">Reference proteome</keyword>
<accession>A0A6A5S436</accession>
<dbReference type="InterPro" id="IPR058353">
    <property type="entry name" value="DUF8040"/>
</dbReference>
<dbReference type="Pfam" id="PF26138">
    <property type="entry name" value="DUF8040"/>
    <property type="match status" value="1"/>
</dbReference>
<organism evidence="2 3">
    <name type="scientific">Didymella exigua CBS 183.55</name>
    <dbReference type="NCBI Taxonomy" id="1150837"/>
    <lineage>
        <taxon>Eukaryota</taxon>
        <taxon>Fungi</taxon>
        <taxon>Dikarya</taxon>
        <taxon>Ascomycota</taxon>
        <taxon>Pezizomycotina</taxon>
        <taxon>Dothideomycetes</taxon>
        <taxon>Pleosporomycetidae</taxon>
        <taxon>Pleosporales</taxon>
        <taxon>Pleosporineae</taxon>
        <taxon>Didymellaceae</taxon>
        <taxon>Didymella</taxon>
    </lineage>
</organism>
<evidence type="ECO:0000313" key="3">
    <source>
        <dbReference type="Proteomes" id="UP000800082"/>
    </source>
</evidence>
<dbReference type="Proteomes" id="UP000800082">
    <property type="component" value="Unassembled WGS sequence"/>
</dbReference>